<dbReference type="EMBL" id="ML179487">
    <property type="protein sequence ID" value="THU86655.1"/>
    <property type="molecule type" value="Genomic_DNA"/>
</dbReference>
<accession>A0A4V4HDC5</accession>
<feature type="compositionally biased region" description="Low complexity" evidence="1">
    <location>
        <begin position="263"/>
        <end position="276"/>
    </location>
</feature>
<proteinExistence type="predicted"/>
<keyword evidence="3" id="KW-1185">Reference proteome</keyword>
<reference evidence="2 3" key="1">
    <citation type="journal article" date="2019" name="Nat. Ecol. Evol.">
        <title>Megaphylogeny resolves global patterns of mushroom evolution.</title>
        <authorList>
            <person name="Varga T."/>
            <person name="Krizsan K."/>
            <person name="Foldi C."/>
            <person name="Dima B."/>
            <person name="Sanchez-Garcia M."/>
            <person name="Sanchez-Ramirez S."/>
            <person name="Szollosi G.J."/>
            <person name="Szarkandi J.G."/>
            <person name="Papp V."/>
            <person name="Albert L."/>
            <person name="Andreopoulos W."/>
            <person name="Angelini C."/>
            <person name="Antonin V."/>
            <person name="Barry K.W."/>
            <person name="Bougher N.L."/>
            <person name="Buchanan P."/>
            <person name="Buyck B."/>
            <person name="Bense V."/>
            <person name="Catcheside P."/>
            <person name="Chovatia M."/>
            <person name="Cooper J."/>
            <person name="Damon W."/>
            <person name="Desjardin D."/>
            <person name="Finy P."/>
            <person name="Geml J."/>
            <person name="Haridas S."/>
            <person name="Hughes K."/>
            <person name="Justo A."/>
            <person name="Karasinski D."/>
            <person name="Kautmanova I."/>
            <person name="Kiss B."/>
            <person name="Kocsube S."/>
            <person name="Kotiranta H."/>
            <person name="LaButti K.M."/>
            <person name="Lechner B.E."/>
            <person name="Liimatainen K."/>
            <person name="Lipzen A."/>
            <person name="Lukacs Z."/>
            <person name="Mihaltcheva S."/>
            <person name="Morgado L.N."/>
            <person name="Niskanen T."/>
            <person name="Noordeloos M.E."/>
            <person name="Ohm R.A."/>
            <person name="Ortiz-Santana B."/>
            <person name="Ovrebo C."/>
            <person name="Racz N."/>
            <person name="Riley R."/>
            <person name="Savchenko A."/>
            <person name="Shiryaev A."/>
            <person name="Soop K."/>
            <person name="Spirin V."/>
            <person name="Szebenyi C."/>
            <person name="Tomsovsky M."/>
            <person name="Tulloss R.E."/>
            <person name="Uehling J."/>
            <person name="Grigoriev I.V."/>
            <person name="Vagvolgyi C."/>
            <person name="Papp T."/>
            <person name="Martin F.M."/>
            <person name="Miettinen O."/>
            <person name="Hibbett D.S."/>
            <person name="Nagy L.G."/>
        </authorList>
    </citation>
    <scope>NUCLEOTIDE SEQUENCE [LARGE SCALE GENOMIC DNA]</scope>
    <source>
        <strain evidence="2 3">CBS 962.96</strain>
    </source>
</reference>
<gene>
    <name evidence="2" type="ORF">K435DRAFT_922287</name>
</gene>
<protein>
    <submittedName>
        <fullName evidence="2">Uncharacterized protein</fullName>
    </submittedName>
</protein>
<feature type="compositionally biased region" description="Low complexity" evidence="1">
    <location>
        <begin position="202"/>
        <end position="221"/>
    </location>
</feature>
<evidence type="ECO:0000313" key="2">
    <source>
        <dbReference type="EMBL" id="THU86655.1"/>
    </source>
</evidence>
<feature type="region of interest" description="Disordered" evidence="1">
    <location>
        <begin position="1"/>
        <end position="25"/>
    </location>
</feature>
<evidence type="ECO:0000313" key="3">
    <source>
        <dbReference type="Proteomes" id="UP000297245"/>
    </source>
</evidence>
<sequence length="276" mass="30162">MQSHCSSQEDGTGYSPTSPPHEDDFVEMAHRTIKEWEAEGVFGPQNSSILPSTENDPIWGCLGPSLRPKAYDYDPNDPYFDQPAPQTYIDRFYAPTGIYGSKSDWKNLVWTEQEREMPLYGCLQDIEGKTFYDNPIEVEEKKPVRGRGRARAGTASPNKRGAATSPNKRGAAASPNKRGAAASPTKRGATTSRAVKKEALESFSESPTPVASSSRSRSASPTKRKAASSPVSRATGRRSRNPVKARTTANPYPLFKESLLKVSHTASFSEASSSRI</sequence>
<dbReference type="AlphaFoldDB" id="A0A4V4HDC5"/>
<dbReference type="Proteomes" id="UP000297245">
    <property type="component" value="Unassembled WGS sequence"/>
</dbReference>
<evidence type="ECO:0000256" key="1">
    <source>
        <dbReference type="SAM" id="MobiDB-lite"/>
    </source>
</evidence>
<feature type="region of interest" description="Disordered" evidence="1">
    <location>
        <begin position="137"/>
        <end position="276"/>
    </location>
</feature>
<organism evidence="2 3">
    <name type="scientific">Dendrothele bispora (strain CBS 962.96)</name>
    <dbReference type="NCBI Taxonomy" id="1314807"/>
    <lineage>
        <taxon>Eukaryota</taxon>
        <taxon>Fungi</taxon>
        <taxon>Dikarya</taxon>
        <taxon>Basidiomycota</taxon>
        <taxon>Agaricomycotina</taxon>
        <taxon>Agaricomycetes</taxon>
        <taxon>Agaricomycetidae</taxon>
        <taxon>Agaricales</taxon>
        <taxon>Agaricales incertae sedis</taxon>
        <taxon>Dendrothele</taxon>
    </lineage>
</organism>
<name>A0A4V4HDC5_DENBC</name>
<feature type="compositionally biased region" description="Polar residues" evidence="1">
    <location>
        <begin position="1"/>
        <end position="16"/>
    </location>
</feature>